<keyword evidence="4 6" id="KW-1015">Disulfide bond</keyword>
<keyword evidence="8" id="KW-1185">Reference proteome</keyword>
<dbReference type="Gene3D" id="2.10.25.10">
    <property type="entry name" value="Laminin"/>
    <property type="match status" value="3"/>
</dbReference>
<dbReference type="GO" id="GO:0005509">
    <property type="term" value="F:calcium ion binding"/>
    <property type="evidence" value="ECO:0007669"/>
    <property type="project" value="InterPro"/>
</dbReference>
<proteinExistence type="predicted"/>
<keyword evidence="1 6" id="KW-0245">EGF-like domain</keyword>
<dbReference type="PANTHER" id="PTHR12916:SF4">
    <property type="entry name" value="UNINFLATABLE, ISOFORM C"/>
    <property type="match status" value="1"/>
</dbReference>
<evidence type="ECO:0000256" key="2">
    <source>
        <dbReference type="ARBA" id="ARBA00022729"/>
    </source>
</evidence>
<name>A0A183CRR4_GLOPA</name>
<accession>A0A183CRR4</accession>
<dbReference type="Proteomes" id="UP000050741">
    <property type="component" value="Unassembled WGS sequence"/>
</dbReference>
<dbReference type="Pfam" id="PF00008">
    <property type="entry name" value="EGF"/>
    <property type="match status" value="2"/>
</dbReference>
<dbReference type="InterPro" id="IPR000742">
    <property type="entry name" value="EGF"/>
</dbReference>
<dbReference type="GO" id="GO:0007219">
    <property type="term" value="P:Notch signaling pathway"/>
    <property type="evidence" value="ECO:0007669"/>
    <property type="project" value="TreeGrafter"/>
</dbReference>
<dbReference type="PANTHER" id="PTHR12916">
    <property type="entry name" value="CYTOCHROME C OXIDASE POLYPEPTIDE VIC-2"/>
    <property type="match status" value="1"/>
</dbReference>
<evidence type="ECO:0000256" key="5">
    <source>
        <dbReference type="ARBA" id="ARBA00023180"/>
    </source>
</evidence>
<keyword evidence="2" id="KW-0732">Signal</keyword>
<protein>
    <submittedName>
        <fullName evidence="9">EGF-like domain-containing protein</fullName>
    </submittedName>
</protein>
<sequence>IEEINACAGDSRPCANNATCRPIKDDFVCECPAGFYGRHCADDIDECLEANVGRSAEGDDASADFVRGPCQNGGECVNTPGTFECQCAPGYEGSICQNHIGACAKSPCGARGACKDMDNNGTFECHCYGNFTGTHCETECEPPRVLAAHLNASGDAHAASASCICPPGKMVSAKNWVTEPNPDLSGYRSGQ</sequence>
<dbReference type="SMART" id="SM00179">
    <property type="entry name" value="EGF_CA"/>
    <property type="match status" value="3"/>
</dbReference>
<dbReference type="GO" id="GO:0005112">
    <property type="term" value="F:Notch binding"/>
    <property type="evidence" value="ECO:0007669"/>
    <property type="project" value="TreeGrafter"/>
</dbReference>
<dbReference type="InterPro" id="IPR001881">
    <property type="entry name" value="EGF-like_Ca-bd_dom"/>
</dbReference>
<reference evidence="8" key="1">
    <citation type="submission" date="2013-12" db="EMBL/GenBank/DDBJ databases">
        <authorList>
            <person name="Aslett M."/>
        </authorList>
    </citation>
    <scope>NUCLEOTIDE SEQUENCE [LARGE SCALE GENOMIC DNA]</scope>
    <source>
        <strain evidence="8">Lindley</strain>
    </source>
</reference>
<evidence type="ECO:0000256" key="3">
    <source>
        <dbReference type="ARBA" id="ARBA00022737"/>
    </source>
</evidence>
<dbReference type="PROSITE" id="PS50026">
    <property type="entry name" value="EGF_3"/>
    <property type="match status" value="3"/>
</dbReference>
<evidence type="ECO:0000313" key="8">
    <source>
        <dbReference type="Proteomes" id="UP000050741"/>
    </source>
</evidence>
<keyword evidence="5" id="KW-0325">Glycoprotein</keyword>
<organism evidence="8 9">
    <name type="scientific">Globodera pallida</name>
    <name type="common">Potato cyst nematode worm</name>
    <name type="synonym">Heterodera pallida</name>
    <dbReference type="NCBI Taxonomy" id="36090"/>
    <lineage>
        <taxon>Eukaryota</taxon>
        <taxon>Metazoa</taxon>
        <taxon>Ecdysozoa</taxon>
        <taxon>Nematoda</taxon>
        <taxon>Chromadorea</taxon>
        <taxon>Rhabditida</taxon>
        <taxon>Tylenchina</taxon>
        <taxon>Tylenchomorpha</taxon>
        <taxon>Tylenchoidea</taxon>
        <taxon>Heteroderidae</taxon>
        <taxon>Heteroderinae</taxon>
        <taxon>Globodera</taxon>
    </lineage>
</organism>
<dbReference type="InterPro" id="IPR000152">
    <property type="entry name" value="EGF-type_Asp/Asn_hydroxyl_site"/>
</dbReference>
<dbReference type="AlphaFoldDB" id="A0A183CRR4"/>
<dbReference type="FunFam" id="2.10.25.10:FF:000472">
    <property type="entry name" value="Uncharacterized protein, isoform A"/>
    <property type="match status" value="1"/>
</dbReference>
<dbReference type="WBParaSite" id="GPLIN_001557200">
    <property type="protein sequence ID" value="GPLIN_001557200"/>
    <property type="gene ID" value="GPLIN_001557200"/>
</dbReference>
<feature type="disulfide bond" evidence="6">
    <location>
        <begin position="87"/>
        <end position="96"/>
    </location>
</feature>
<dbReference type="PROSITE" id="PS00022">
    <property type="entry name" value="EGF_1"/>
    <property type="match status" value="3"/>
</dbReference>
<feature type="domain" description="EGF-like" evidence="7">
    <location>
        <begin position="99"/>
        <end position="137"/>
    </location>
</feature>
<evidence type="ECO:0000256" key="4">
    <source>
        <dbReference type="ARBA" id="ARBA00023157"/>
    </source>
</evidence>
<evidence type="ECO:0000256" key="6">
    <source>
        <dbReference type="PROSITE-ProRule" id="PRU00076"/>
    </source>
</evidence>
<keyword evidence="3" id="KW-0677">Repeat</keyword>
<dbReference type="GO" id="GO:0045597">
    <property type="term" value="P:positive regulation of cell differentiation"/>
    <property type="evidence" value="ECO:0007669"/>
    <property type="project" value="UniProtKB-ARBA"/>
</dbReference>
<dbReference type="PROSITE" id="PS00010">
    <property type="entry name" value="ASX_HYDROXYL"/>
    <property type="match status" value="1"/>
</dbReference>
<reference evidence="9" key="3">
    <citation type="submission" date="2016-06" db="UniProtKB">
        <authorList>
            <consortium name="WormBaseParasite"/>
        </authorList>
    </citation>
    <scope>IDENTIFICATION</scope>
</reference>
<dbReference type="SUPFAM" id="SSF57196">
    <property type="entry name" value="EGF/Laminin"/>
    <property type="match status" value="3"/>
</dbReference>
<reference evidence="8" key="2">
    <citation type="submission" date="2014-05" db="EMBL/GenBank/DDBJ databases">
        <title>The genome and life-stage specific transcriptomes of Globodera pallida elucidate key aspects of plant parasitism by a cyst nematode.</title>
        <authorList>
            <person name="Cotton J.A."/>
            <person name="Lilley C.J."/>
            <person name="Jones L.M."/>
            <person name="Kikuchi T."/>
            <person name="Reid A.J."/>
            <person name="Thorpe P."/>
            <person name="Tsai I.J."/>
            <person name="Beasley H."/>
            <person name="Blok V."/>
            <person name="Cock P.J.A."/>
            <person name="Van den Akker S.E."/>
            <person name="Holroyd N."/>
            <person name="Hunt M."/>
            <person name="Mantelin S."/>
            <person name="Naghra H."/>
            <person name="Pain A."/>
            <person name="Palomares-Rius J.E."/>
            <person name="Zarowiecki M."/>
            <person name="Berriman M."/>
            <person name="Jones J.T."/>
            <person name="Urwin P.E."/>
        </authorList>
    </citation>
    <scope>NUCLEOTIDE SEQUENCE [LARGE SCALE GENOMIC DNA]</scope>
    <source>
        <strain evidence="8">Lindley</strain>
    </source>
</reference>
<feature type="disulfide bond" evidence="6">
    <location>
        <begin position="108"/>
        <end position="125"/>
    </location>
</feature>
<comment type="caution">
    <text evidence="6">Lacks conserved residue(s) required for the propagation of feature annotation.</text>
</comment>
<dbReference type="FunFam" id="2.10.25.10:FF:000012">
    <property type="entry name" value="Delta-like protein"/>
    <property type="match status" value="1"/>
</dbReference>
<feature type="domain" description="EGF-like" evidence="7">
    <location>
        <begin position="3"/>
        <end position="41"/>
    </location>
</feature>
<feature type="domain" description="EGF-like" evidence="7">
    <location>
        <begin position="62"/>
        <end position="97"/>
    </location>
</feature>
<feature type="disulfide bond" evidence="6">
    <location>
        <begin position="127"/>
        <end position="136"/>
    </location>
</feature>
<evidence type="ECO:0000313" key="9">
    <source>
        <dbReference type="WBParaSite" id="GPLIN_001557200"/>
    </source>
</evidence>
<feature type="disulfide bond" evidence="6">
    <location>
        <begin position="31"/>
        <end position="40"/>
    </location>
</feature>
<dbReference type="CDD" id="cd00054">
    <property type="entry name" value="EGF_CA"/>
    <property type="match status" value="2"/>
</dbReference>
<dbReference type="PROSITE" id="PS01186">
    <property type="entry name" value="EGF_2"/>
    <property type="match status" value="2"/>
</dbReference>
<evidence type="ECO:0000259" key="7">
    <source>
        <dbReference type="PROSITE" id="PS50026"/>
    </source>
</evidence>
<dbReference type="SMART" id="SM00181">
    <property type="entry name" value="EGF"/>
    <property type="match status" value="3"/>
</dbReference>
<evidence type="ECO:0000256" key="1">
    <source>
        <dbReference type="ARBA" id="ARBA00022536"/>
    </source>
</evidence>